<dbReference type="EMBL" id="HG792018">
    <property type="protein sequence ID" value="CDM36162.1"/>
    <property type="molecule type" value="Genomic_DNA"/>
</dbReference>
<dbReference type="Pfam" id="PF01432">
    <property type="entry name" value="Peptidase_M3"/>
    <property type="match status" value="1"/>
</dbReference>
<dbReference type="GO" id="GO:0006508">
    <property type="term" value="P:proteolysis"/>
    <property type="evidence" value="ECO:0007669"/>
    <property type="project" value="UniProtKB-KW"/>
</dbReference>
<dbReference type="InterPro" id="IPR024080">
    <property type="entry name" value="Neurolysin/TOP_N"/>
</dbReference>
<evidence type="ECO:0000256" key="1">
    <source>
        <dbReference type="ARBA" id="ARBA00006040"/>
    </source>
</evidence>
<keyword evidence="8" id="KW-0812">Transmembrane</keyword>
<evidence type="ECO:0000259" key="9">
    <source>
        <dbReference type="Pfam" id="PF01432"/>
    </source>
</evidence>
<dbReference type="GO" id="GO:0005758">
    <property type="term" value="C:mitochondrial intermembrane space"/>
    <property type="evidence" value="ECO:0007669"/>
    <property type="project" value="TreeGrafter"/>
</dbReference>
<keyword evidence="2 7" id="KW-0645">Protease</keyword>
<name>W6R2W4_PENRF</name>
<reference evidence="10" key="1">
    <citation type="journal article" date="2014" name="Nat. Commun.">
        <title>Multiple recent horizontal transfers of a large genomic region in cheese making fungi.</title>
        <authorList>
            <person name="Cheeseman K."/>
            <person name="Ropars J."/>
            <person name="Renault P."/>
            <person name="Dupont J."/>
            <person name="Gouzy J."/>
            <person name="Branca A."/>
            <person name="Abraham A.L."/>
            <person name="Ceppi M."/>
            <person name="Conseiller E."/>
            <person name="Debuchy R."/>
            <person name="Malagnac F."/>
            <person name="Goarin A."/>
            <person name="Silar P."/>
            <person name="Lacoste S."/>
            <person name="Sallet E."/>
            <person name="Bensimon A."/>
            <person name="Giraud T."/>
            <person name="Brygoo Y."/>
        </authorList>
    </citation>
    <scope>NUCLEOTIDE SEQUENCE [LARGE SCALE GENOMIC DNA]</scope>
    <source>
        <strain evidence="10">FM164</strain>
    </source>
</reference>
<comment type="similarity">
    <text evidence="1 7">Belongs to the peptidase M3 family.</text>
</comment>
<gene>
    <name evidence="10" type="ORF">PROQFM164_S04g001043</name>
</gene>
<dbReference type="PANTHER" id="PTHR11804">
    <property type="entry name" value="PROTEASE M3 THIMET OLIGOPEPTIDASE-RELATED"/>
    <property type="match status" value="1"/>
</dbReference>
<dbReference type="FunFam" id="3.40.390.10:FF:000074">
    <property type="entry name" value="Metalloprotease"/>
    <property type="match status" value="1"/>
</dbReference>
<evidence type="ECO:0000256" key="7">
    <source>
        <dbReference type="RuleBase" id="RU003435"/>
    </source>
</evidence>
<feature type="transmembrane region" description="Helical" evidence="8">
    <location>
        <begin position="7"/>
        <end position="27"/>
    </location>
</feature>
<evidence type="ECO:0000256" key="3">
    <source>
        <dbReference type="ARBA" id="ARBA00022723"/>
    </source>
</evidence>
<dbReference type="GO" id="GO:0004222">
    <property type="term" value="F:metalloendopeptidase activity"/>
    <property type="evidence" value="ECO:0007669"/>
    <property type="project" value="InterPro"/>
</dbReference>
<proteinExistence type="inferred from homology"/>
<protein>
    <submittedName>
        <fullName evidence="10">Peptidase M3A/M3B</fullName>
    </submittedName>
</protein>
<dbReference type="Gene3D" id="3.40.390.10">
    <property type="entry name" value="Collagenase (Catalytic Domain)"/>
    <property type="match status" value="1"/>
</dbReference>
<dbReference type="PANTHER" id="PTHR11804:SF84">
    <property type="entry name" value="SACCHAROLYSIN"/>
    <property type="match status" value="1"/>
</dbReference>
<dbReference type="OrthoDB" id="534666at2759"/>
<dbReference type="GO" id="GO:0006518">
    <property type="term" value="P:peptide metabolic process"/>
    <property type="evidence" value="ECO:0007669"/>
    <property type="project" value="TreeGrafter"/>
</dbReference>
<keyword evidence="6 7" id="KW-0482">Metalloprotease</keyword>
<evidence type="ECO:0000313" key="11">
    <source>
        <dbReference type="Proteomes" id="UP000030686"/>
    </source>
</evidence>
<evidence type="ECO:0000256" key="2">
    <source>
        <dbReference type="ARBA" id="ARBA00022670"/>
    </source>
</evidence>
<accession>W6R2W4</accession>
<keyword evidence="11" id="KW-1185">Reference proteome</keyword>
<evidence type="ECO:0000256" key="8">
    <source>
        <dbReference type="SAM" id="Phobius"/>
    </source>
</evidence>
<dbReference type="InterPro" id="IPR024079">
    <property type="entry name" value="MetalloPept_cat_dom_sf"/>
</dbReference>
<dbReference type="InterPro" id="IPR001567">
    <property type="entry name" value="Pept_M3A_M3B_dom"/>
</dbReference>
<feature type="domain" description="Peptidase M3A/M3B catalytic" evidence="9">
    <location>
        <begin position="278"/>
        <end position="766"/>
    </location>
</feature>
<keyword evidence="5 7" id="KW-0862">Zinc</keyword>
<dbReference type="Proteomes" id="UP000030686">
    <property type="component" value="Unassembled WGS sequence"/>
</dbReference>
<keyword evidence="3 7" id="KW-0479">Metal-binding</keyword>
<sequence length="771" mass="87719">MAPPLRVSFIFFGGIIFLTTALFYIWAEEFSTLSSELAKASAGEAISDSKNSTPFHEPSANVQCRPPQAPPSFLGTPSSIMEDIQYCIETSRELYNSLEQDVNETKATFENVLLPIANLENLCGLRYHIVGFYKSVTSNTYVHNASIESMKMIESFERQSCQHSGIFRLVSAVAQRGQTLLPEQQHFLDDRLRCFRQHGLHLNPSEQTKYNQIQTRLSELQYAYEENLKHPPPTLEFSRAELEGVSDEWLSIWKLESDSKGDNLFKIPLGRAEVSLVLRSATGSHTRERVYVANENKNHENAAIFAEIVNLRNDAARIAGFQNHADGALVGNMVRSFRDVDKLLWALKQDLNAAGQEEIAFLKEVKRIHLEEMSETFSDSYQLWDHHFYSRLQANKDAHTNIDALVSAYFPLEHVLRRVMQMVARLFGIRFEGITESKDRNGIVWHEDVRLFAVWDDSDAVNCTEPFLGYLYLDLFSRAGKFGGRVANFLLQPGFTFANGTRWYPVTAILSNFARPTISNQANLQFDDLIALFHEFGHAVHNLVSKTTFSRFHGTRVARDFVEIPSLLLESWCWEESILHSISSPSLLSPSTTRPTHNNNVNTSTSSISPFSLLQNFINAKRSHRVLSTLQQIHFATFDMAVHQIGDSEALNTTSISKLYNRLQRQVVGLNSSCVRDEKDDWGHGYANFGHLVSGYDARYYGYIYSRIYSVDIFQSYFQTNPLNHTPMRRFRHLALEKGGSQNENTTMAEFLGRQPDLRAFYRDLGISSGV</sequence>
<dbReference type="AlphaFoldDB" id="W6R2W4"/>
<dbReference type="GO" id="GO:0046872">
    <property type="term" value="F:metal ion binding"/>
    <property type="evidence" value="ECO:0007669"/>
    <property type="project" value="UniProtKB-UniRule"/>
</dbReference>
<dbReference type="SUPFAM" id="SSF55486">
    <property type="entry name" value="Metalloproteases ('zincins'), catalytic domain"/>
    <property type="match status" value="1"/>
</dbReference>
<keyword evidence="4 7" id="KW-0378">Hydrolase</keyword>
<dbReference type="STRING" id="1365484.W6R2W4"/>
<dbReference type="Gene3D" id="1.20.1050.40">
    <property type="entry name" value="Endopeptidase. Chain P, domain 1"/>
    <property type="match status" value="1"/>
</dbReference>
<evidence type="ECO:0000313" key="10">
    <source>
        <dbReference type="EMBL" id="CDM36162.1"/>
    </source>
</evidence>
<evidence type="ECO:0000256" key="6">
    <source>
        <dbReference type="ARBA" id="ARBA00023049"/>
    </source>
</evidence>
<comment type="cofactor">
    <cofactor evidence="7">
        <name>Zn(2+)</name>
        <dbReference type="ChEBI" id="CHEBI:29105"/>
    </cofactor>
    <text evidence="7">Binds 1 zinc ion.</text>
</comment>
<evidence type="ECO:0000256" key="4">
    <source>
        <dbReference type="ARBA" id="ARBA00022801"/>
    </source>
</evidence>
<organism evidence="10 11">
    <name type="scientific">Penicillium roqueforti (strain FM164)</name>
    <dbReference type="NCBI Taxonomy" id="1365484"/>
    <lineage>
        <taxon>Eukaryota</taxon>
        <taxon>Fungi</taxon>
        <taxon>Dikarya</taxon>
        <taxon>Ascomycota</taxon>
        <taxon>Pezizomycotina</taxon>
        <taxon>Eurotiomycetes</taxon>
        <taxon>Eurotiomycetidae</taxon>
        <taxon>Eurotiales</taxon>
        <taxon>Aspergillaceae</taxon>
        <taxon>Penicillium</taxon>
    </lineage>
</organism>
<dbReference type="CDD" id="cd06455">
    <property type="entry name" value="M3A_TOP"/>
    <property type="match status" value="1"/>
</dbReference>
<keyword evidence="8" id="KW-1133">Transmembrane helix</keyword>
<keyword evidence="8" id="KW-0472">Membrane</keyword>
<evidence type="ECO:0000256" key="5">
    <source>
        <dbReference type="ARBA" id="ARBA00022833"/>
    </source>
</evidence>
<dbReference type="InterPro" id="IPR024077">
    <property type="entry name" value="Neurolysin/TOP_dom2"/>
</dbReference>
<dbReference type="Gene3D" id="1.10.1370.10">
    <property type="entry name" value="Neurolysin, domain 3"/>
    <property type="match status" value="1"/>
</dbReference>
<dbReference type="InterPro" id="IPR045090">
    <property type="entry name" value="Pept_M3A_M3B"/>
</dbReference>